<dbReference type="STRING" id="314276.OS145_12360"/>
<dbReference type="GO" id="GO:0003677">
    <property type="term" value="F:DNA binding"/>
    <property type="evidence" value="ECO:0007669"/>
    <property type="project" value="InterPro"/>
</dbReference>
<evidence type="ECO:0000313" key="2">
    <source>
        <dbReference type="Proteomes" id="UP000262878"/>
    </source>
</evidence>
<accession>A0A348WQS3</accession>
<organism evidence="1 2">
    <name type="scientific">Idiomarina baltica</name>
    <dbReference type="NCBI Taxonomy" id="190892"/>
    <lineage>
        <taxon>Bacteria</taxon>
        <taxon>Pseudomonadati</taxon>
        <taxon>Pseudomonadota</taxon>
        <taxon>Gammaproteobacteria</taxon>
        <taxon>Alteromonadales</taxon>
        <taxon>Idiomarinaceae</taxon>
        <taxon>Idiomarina</taxon>
    </lineage>
</organism>
<dbReference type="Gene3D" id="1.10.260.40">
    <property type="entry name" value="lambda repressor-like DNA-binding domains"/>
    <property type="match status" value="1"/>
</dbReference>
<proteinExistence type="predicted"/>
<comment type="caution">
    <text evidence="1">The sequence shown here is derived from an EMBL/GenBank/DDBJ whole genome shotgun (WGS) entry which is preliminary data.</text>
</comment>
<name>A0A348WQS3_9GAMM</name>
<dbReference type="InterPro" id="IPR010982">
    <property type="entry name" value="Lambda_DNA-bd_dom_sf"/>
</dbReference>
<gene>
    <name evidence="1" type="ORF">DCR58_08895</name>
</gene>
<reference evidence="1 2" key="1">
    <citation type="journal article" date="2018" name="Nat. Biotechnol.">
        <title>A standardized bacterial taxonomy based on genome phylogeny substantially revises the tree of life.</title>
        <authorList>
            <person name="Parks D.H."/>
            <person name="Chuvochina M."/>
            <person name="Waite D.W."/>
            <person name="Rinke C."/>
            <person name="Skarshewski A."/>
            <person name="Chaumeil P.A."/>
            <person name="Hugenholtz P."/>
        </authorList>
    </citation>
    <scope>NUCLEOTIDE SEQUENCE [LARGE SCALE GENOMIC DNA]</scope>
    <source>
        <strain evidence="1">UBA9360</strain>
    </source>
</reference>
<sequence>MERNAVFAPNYAWGEPTIRELMERLKPVAKVQTIKGVVEWLGVSYHDYKNWRYRQVIPYKLLITKLMSEGLSVDWLFAPGVKLMYPKSTPELAESLSSLTCEQDYRFYWKAMQMVEPTLKKHQLDNSEAHRNELLNVYFLAQEGWIKTEVAMGCVARAMRRVSNPMTPQYSCG</sequence>
<evidence type="ECO:0000313" key="1">
    <source>
        <dbReference type="EMBL" id="HAR56885.1"/>
    </source>
</evidence>
<dbReference type="Proteomes" id="UP000262878">
    <property type="component" value="Unassembled WGS sequence"/>
</dbReference>
<dbReference type="EMBL" id="DMUP01000217">
    <property type="protein sequence ID" value="HAR56885.1"/>
    <property type="molecule type" value="Genomic_DNA"/>
</dbReference>
<protein>
    <submittedName>
        <fullName evidence="1">Uncharacterized protein</fullName>
    </submittedName>
</protein>
<dbReference type="AlphaFoldDB" id="A0A348WQS3"/>